<dbReference type="SUPFAM" id="SSF53850">
    <property type="entry name" value="Periplasmic binding protein-like II"/>
    <property type="match status" value="1"/>
</dbReference>
<keyword evidence="4" id="KW-0804">Transcription</keyword>
<dbReference type="PANTHER" id="PTHR30346:SF28">
    <property type="entry name" value="HTH-TYPE TRANSCRIPTIONAL REGULATOR CYNR"/>
    <property type="match status" value="1"/>
</dbReference>
<dbReference type="EMBL" id="BAABJO010000005">
    <property type="protein sequence ID" value="GAA5116315.1"/>
    <property type="molecule type" value="Genomic_DNA"/>
</dbReference>
<dbReference type="Gene3D" id="1.10.10.10">
    <property type="entry name" value="Winged helix-like DNA-binding domain superfamily/Winged helix DNA-binding domain"/>
    <property type="match status" value="1"/>
</dbReference>
<dbReference type="Proteomes" id="UP001500804">
    <property type="component" value="Unassembled WGS sequence"/>
</dbReference>
<comment type="caution">
    <text evidence="7">The sequence shown here is derived from an EMBL/GenBank/DDBJ whole genome shotgun (WGS) entry which is preliminary data.</text>
</comment>
<evidence type="ECO:0000256" key="5">
    <source>
        <dbReference type="SAM" id="MobiDB-lite"/>
    </source>
</evidence>
<dbReference type="InterPro" id="IPR005119">
    <property type="entry name" value="LysR_subst-bd"/>
</dbReference>
<gene>
    <name evidence="7" type="ORF">GCM10023320_16400</name>
</gene>
<dbReference type="PRINTS" id="PR00039">
    <property type="entry name" value="HTHLYSR"/>
</dbReference>
<keyword evidence="3" id="KW-0238">DNA-binding</keyword>
<feature type="region of interest" description="Disordered" evidence="5">
    <location>
        <begin position="282"/>
        <end position="307"/>
    </location>
</feature>
<proteinExistence type="inferred from homology"/>
<dbReference type="InterPro" id="IPR000847">
    <property type="entry name" value="LysR_HTH_N"/>
</dbReference>
<evidence type="ECO:0000256" key="2">
    <source>
        <dbReference type="ARBA" id="ARBA00023015"/>
    </source>
</evidence>
<reference evidence="8" key="1">
    <citation type="journal article" date="2019" name="Int. J. Syst. Evol. Microbiol.">
        <title>The Global Catalogue of Microorganisms (GCM) 10K type strain sequencing project: providing services to taxonomists for standard genome sequencing and annotation.</title>
        <authorList>
            <consortium name="The Broad Institute Genomics Platform"/>
            <consortium name="The Broad Institute Genome Sequencing Center for Infectious Disease"/>
            <person name="Wu L."/>
            <person name="Ma J."/>
        </authorList>
    </citation>
    <scope>NUCLEOTIDE SEQUENCE [LARGE SCALE GENOMIC DNA]</scope>
    <source>
        <strain evidence="8">JCM 18302</strain>
    </source>
</reference>
<evidence type="ECO:0000256" key="1">
    <source>
        <dbReference type="ARBA" id="ARBA00009437"/>
    </source>
</evidence>
<evidence type="ECO:0000256" key="4">
    <source>
        <dbReference type="ARBA" id="ARBA00023163"/>
    </source>
</evidence>
<dbReference type="InterPro" id="IPR036390">
    <property type="entry name" value="WH_DNA-bd_sf"/>
</dbReference>
<dbReference type="Gene3D" id="3.40.190.10">
    <property type="entry name" value="Periplasmic binding protein-like II"/>
    <property type="match status" value="2"/>
</dbReference>
<sequence>MELRHLRYFLAVAEFGSLNRAAAHLLVAQPSLSRQIRALEHELGRPLLERSARGVALTAAGTALAGHARQLLALEAATADVVAGTDRVRETVSVGVPPGIPPDWLVETVRTIGADVPDCTLALVEANTSEQLRSLQKGELDVGIVHQAPPSGHIGKLLWTEPFGIALRPGHRLADAAQHRLADLDGLRVLIHSRGQVPGQQDGLLAAAATAGVHPTWLFARFVEHALAAAEAHRADAVVVGARTACRQLSGWRWTPLRDLPLSLTTWVVRRGETRRVVRAVADALGERPEPTDSPSPPDGSTCHDHE</sequence>
<comment type="similarity">
    <text evidence="1">Belongs to the LysR transcriptional regulatory family.</text>
</comment>
<protein>
    <submittedName>
        <fullName evidence="7">LysR family transcriptional regulator</fullName>
    </submittedName>
</protein>
<dbReference type="Pfam" id="PF03466">
    <property type="entry name" value="LysR_substrate"/>
    <property type="match status" value="1"/>
</dbReference>
<feature type="domain" description="HTH lysR-type" evidence="6">
    <location>
        <begin position="1"/>
        <end position="58"/>
    </location>
</feature>
<dbReference type="PROSITE" id="PS50931">
    <property type="entry name" value="HTH_LYSR"/>
    <property type="match status" value="1"/>
</dbReference>
<dbReference type="InterPro" id="IPR036388">
    <property type="entry name" value="WH-like_DNA-bd_sf"/>
</dbReference>
<evidence type="ECO:0000256" key="3">
    <source>
        <dbReference type="ARBA" id="ARBA00023125"/>
    </source>
</evidence>
<keyword evidence="2" id="KW-0805">Transcription regulation</keyword>
<dbReference type="SUPFAM" id="SSF46785">
    <property type="entry name" value="Winged helix' DNA-binding domain"/>
    <property type="match status" value="1"/>
</dbReference>
<accession>A0ABP9NEH7</accession>
<keyword evidence="8" id="KW-1185">Reference proteome</keyword>
<evidence type="ECO:0000259" key="6">
    <source>
        <dbReference type="PROSITE" id="PS50931"/>
    </source>
</evidence>
<dbReference type="RefSeq" id="WP_345604225.1">
    <property type="nucleotide sequence ID" value="NZ_BAABJO010000005.1"/>
</dbReference>
<dbReference type="PANTHER" id="PTHR30346">
    <property type="entry name" value="TRANSCRIPTIONAL DUAL REGULATOR HCAR-RELATED"/>
    <property type="match status" value="1"/>
</dbReference>
<evidence type="ECO:0000313" key="7">
    <source>
        <dbReference type="EMBL" id="GAA5116315.1"/>
    </source>
</evidence>
<dbReference type="Pfam" id="PF00126">
    <property type="entry name" value="HTH_1"/>
    <property type="match status" value="1"/>
</dbReference>
<organism evidence="7 8">
    <name type="scientific">Pseudonocardia adelaidensis</name>
    <dbReference type="NCBI Taxonomy" id="648754"/>
    <lineage>
        <taxon>Bacteria</taxon>
        <taxon>Bacillati</taxon>
        <taxon>Actinomycetota</taxon>
        <taxon>Actinomycetes</taxon>
        <taxon>Pseudonocardiales</taxon>
        <taxon>Pseudonocardiaceae</taxon>
        <taxon>Pseudonocardia</taxon>
    </lineage>
</organism>
<name>A0ABP9NEH7_9PSEU</name>
<evidence type="ECO:0000313" key="8">
    <source>
        <dbReference type="Proteomes" id="UP001500804"/>
    </source>
</evidence>